<evidence type="ECO:0000313" key="2">
    <source>
        <dbReference type="EMBL" id="KAK3312488.1"/>
    </source>
</evidence>
<reference evidence="2" key="1">
    <citation type="journal article" date="2023" name="Mol. Phylogenet. Evol.">
        <title>Genome-scale phylogeny and comparative genomics of the fungal order Sordariales.</title>
        <authorList>
            <person name="Hensen N."/>
            <person name="Bonometti L."/>
            <person name="Westerberg I."/>
            <person name="Brannstrom I.O."/>
            <person name="Guillou S."/>
            <person name="Cros-Aarteil S."/>
            <person name="Calhoun S."/>
            <person name="Haridas S."/>
            <person name="Kuo A."/>
            <person name="Mondo S."/>
            <person name="Pangilinan J."/>
            <person name="Riley R."/>
            <person name="LaButti K."/>
            <person name="Andreopoulos B."/>
            <person name="Lipzen A."/>
            <person name="Chen C."/>
            <person name="Yan M."/>
            <person name="Daum C."/>
            <person name="Ng V."/>
            <person name="Clum A."/>
            <person name="Steindorff A."/>
            <person name="Ohm R.A."/>
            <person name="Martin F."/>
            <person name="Silar P."/>
            <person name="Natvig D.O."/>
            <person name="Lalanne C."/>
            <person name="Gautier V."/>
            <person name="Ament-Velasquez S.L."/>
            <person name="Kruys A."/>
            <person name="Hutchinson M.I."/>
            <person name="Powell A.J."/>
            <person name="Barry K."/>
            <person name="Miller A.N."/>
            <person name="Grigoriev I.V."/>
            <person name="Debuchy R."/>
            <person name="Gladieux P."/>
            <person name="Hiltunen Thoren M."/>
            <person name="Johannesson H."/>
        </authorList>
    </citation>
    <scope>NUCLEOTIDE SEQUENCE</scope>
    <source>
        <strain evidence="2">CBS 118394</strain>
    </source>
</reference>
<reference evidence="2" key="2">
    <citation type="submission" date="2023-06" db="EMBL/GenBank/DDBJ databases">
        <authorList>
            <consortium name="Lawrence Berkeley National Laboratory"/>
            <person name="Haridas S."/>
            <person name="Hensen N."/>
            <person name="Bonometti L."/>
            <person name="Westerberg I."/>
            <person name="Brannstrom I.O."/>
            <person name="Guillou S."/>
            <person name="Cros-Aarteil S."/>
            <person name="Calhoun S."/>
            <person name="Kuo A."/>
            <person name="Mondo S."/>
            <person name="Pangilinan J."/>
            <person name="Riley R."/>
            <person name="Labutti K."/>
            <person name="Andreopoulos B."/>
            <person name="Lipzen A."/>
            <person name="Chen C."/>
            <person name="Yanf M."/>
            <person name="Daum C."/>
            <person name="Ng V."/>
            <person name="Clum A."/>
            <person name="Steindorff A."/>
            <person name="Ohm R."/>
            <person name="Martin F."/>
            <person name="Silar P."/>
            <person name="Natvig D."/>
            <person name="Lalanne C."/>
            <person name="Gautier V."/>
            <person name="Ament-Velasquez S.L."/>
            <person name="Kruys A."/>
            <person name="Hutchinson M.I."/>
            <person name="Powell A.J."/>
            <person name="Barry K."/>
            <person name="Miller A.N."/>
            <person name="Grigoriev I.V."/>
            <person name="Debuchy R."/>
            <person name="Gladieux P."/>
            <person name="Thoren M.H."/>
            <person name="Johannesson H."/>
        </authorList>
    </citation>
    <scope>NUCLEOTIDE SEQUENCE</scope>
    <source>
        <strain evidence="2">CBS 118394</strain>
    </source>
</reference>
<keyword evidence="3" id="KW-1185">Reference proteome</keyword>
<proteinExistence type="predicted"/>
<evidence type="ECO:0000313" key="3">
    <source>
        <dbReference type="Proteomes" id="UP001283341"/>
    </source>
</evidence>
<comment type="caution">
    <text evidence="2">The sequence shown here is derived from an EMBL/GenBank/DDBJ whole genome shotgun (WGS) entry which is preliminary data.</text>
</comment>
<name>A0AAE0HT87_9PEZI</name>
<organism evidence="2 3">
    <name type="scientific">Apodospora peruviana</name>
    <dbReference type="NCBI Taxonomy" id="516989"/>
    <lineage>
        <taxon>Eukaryota</taxon>
        <taxon>Fungi</taxon>
        <taxon>Dikarya</taxon>
        <taxon>Ascomycota</taxon>
        <taxon>Pezizomycotina</taxon>
        <taxon>Sordariomycetes</taxon>
        <taxon>Sordariomycetidae</taxon>
        <taxon>Sordariales</taxon>
        <taxon>Lasiosphaeriaceae</taxon>
        <taxon>Apodospora</taxon>
    </lineage>
</organism>
<dbReference type="AlphaFoldDB" id="A0AAE0HT87"/>
<feature type="region of interest" description="Disordered" evidence="1">
    <location>
        <begin position="104"/>
        <end position="158"/>
    </location>
</feature>
<dbReference type="Proteomes" id="UP001283341">
    <property type="component" value="Unassembled WGS sequence"/>
</dbReference>
<protein>
    <submittedName>
        <fullName evidence="2">Uncharacterized protein</fullName>
    </submittedName>
</protein>
<sequence length="223" mass="24283">MYAIECSEQFRALAEKAGLRAEELTHKNGGLWIVPLSQLRPEQKDVVTAYNTGGDKMVFQERARHQGKLLRWDNRLGVNYMENRTFPAVIGRISVIIPIPKPSDPPKSVAAVAGDAPSEDRHGLGATASESTAAQTRDKTGNPPNRSLLLGQEPKKSTAGGCGVVIWKKTGKDFSESPVAWKVGSIIQLDDDEMMEARDGVAFILIQYKVEKLVEATSGQGPI</sequence>
<accession>A0AAE0HT87</accession>
<dbReference type="EMBL" id="JAUEDM010000009">
    <property type="protein sequence ID" value="KAK3312488.1"/>
    <property type="molecule type" value="Genomic_DNA"/>
</dbReference>
<evidence type="ECO:0000256" key="1">
    <source>
        <dbReference type="SAM" id="MobiDB-lite"/>
    </source>
</evidence>
<gene>
    <name evidence="2" type="ORF">B0H66DRAFT_570717</name>
</gene>